<sequence length="195" mass="22132">MTRPRKRRRKRHEVHEALRCPACPERFKACTIIVPLAKGNGFQVGLQCARCGAQWLVAERETVHVHRWKKWGYEIRTEIIVTCGIPLDMRSAYTPSGDYIGNPRDAAFLCKRKGIAPEKASPSHNVCSVGYCLEEEKWYGWSHRAIVGFAIGNKLFEETFPGATDKTPFLEHGRKTIKTMDEARQAANNFARSVS</sequence>
<evidence type="ECO:0000313" key="1">
    <source>
        <dbReference type="EMBL" id="KKN68008.1"/>
    </source>
</evidence>
<accession>A0A0F9VQE6</accession>
<dbReference type="AlphaFoldDB" id="A0A0F9VQE6"/>
<reference evidence="1" key="1">
    <citation type="journal article" date="2015" name="Nature">
        <title>Complex archaea that bridge the gap between prokaryotes and eukaryotes.</title>
        <authorList>
            <person name="Spang A."/>
            <person name="Saw J.H."/>
            <person name="Jorgensen S.L."/>
            <person name="Zaremba-Niedzwiedzka K."/>
            <person name="Martijn J."/>
            <person name="Lind A.E."/>
            <person name="van Eijk R."/>
            <person name="Schleper C."/>
            <person name="Guy L."/>
            <person name="Ettema T.J."/>
        </authorList>
    </citation>
    <scope>NUCLEOTIDE SEQUENCE</scope>
</reference>
<gene>
    <name evidence="1" type="ORF">LCGC14_0455640</name>
</gene>
<dbReference type="Pfam" id="PF25188">
    <property type="entry name" value="Tad6"/>
    <property type="match status" value="1"/>
</dbReference>
<organism evidence="1">
    <name type="scientific">marine sediment metagenome</name>
    <dbReference type="NCBI Taxonomy" id="412755"/>
    <lineage>
        <taxon>unclassified sequences</taxon>
        <taxon>metagenomes</taxon>
        <taxon>ecological metagenomes</taxon>
    </lineage>
</organism>
<name>A0A0F9VQE6_9ZZZZ</name>
<proteinExistence type="predicted"/>
<protein>
    <submittedName>
        <fullName evidence="1">Uncharacterized protein</fullName>
    </submittedName>
</protein>
<comment type="caution">
    <text evidence="1">The sequence shown here is derived from an EMBL/GenBank/DDBJ whole genome shotgun (WGS) entry which is preliminary data.</text>
</comment>
<dbReference type="EMBL" id="LAZR01000460">
    <property type="protein sequence ID" value="KKN68008.1"/>
    <property type="molecule type" value="Genomic_DNA"/>
</dbReference>
<dbReference type="InterPro" id="IPR057386">
    <property type="entry name" value="Tad6-like"/>
</dbReference>